<dbReference type="RefSeq" id="WP_269879408.1">
    <property type="nucleotide sequence ID" value="NZ_JAQAGZ010000001.1"/>
</dbReference>
<name>A0ABT4Q2J2_9BACL</name>
<proteinExistence type="predicted"/>
<dbReference type="EMBL" id="JAQAGZ010000001">
    <property type="protein sequence ID" value="MCZ8511037.1"/>
    <property type="molecule type" value="Genomic_DNA"/>
</dbReference>
<keyword evidence="2" id="KW-1185">Reference proteome</keyword>
<comment type="caution">
    <text evidence="1">The sequence shown here is derived from an EMBL/GenBank/DDBJ whole genome shotgun (WGS) entry which is preliminary data.</text>
</comment>
<protein>
    <submittedName>
        <fullName evidence="1">Exosporium protein C</fullName>
    </submittedName>
</protein>
<reference evidence="1 2" key="1">
    <citation type="submission" date="2022-12" db="EMBL/GenBank/DDBJ databases">
        <title>Draft genome sequence of Paenibacillus sp. dW9.</title>
        <authorList>
            <person name="Choi E.-W."/>
            <person name="Kim D.-U."/>
        </authorList>
    </citation>
    <scope>NUCLEOTIDE SEQUENCE [LARGE SCALE GENOMIC DNA]</scope>
    <source>
        <strain evidence="2">dW9</strain>
    </source>
</reference>
<accession>A0ABT4Q2J2</accession>
<evidence type="ECO:0000313" key="2">
    <source>
        <dbReference type="Proteomes" id="UP001527882"/>
    </source>
</evidence>
<gene>
    <name evidence="1" type="ORF">O9H85_01015</name>
</gene>
<evidence type="ECO:0000313" key="1">
    <source>
        <dbReference type="EMBL" id="MCZ8511037.1"/>
    </source>
</evidence>
<dbReference type="Proteomes" id="UP001527882">
    <property type="component" value="Unassembled WGS sequence"/>
</dbReference>
<organism evidence="1 2">
    <name type="scientific">Paenibacillus gyeongsangnamensis</name>
    <dbReference type="NCBI Taxonomy" id="3388067"/>
    <lineage>
        <taxon>Bacteria</taxon>
        <taxon>Bacillati</taxon>
        <taxon>Bacillota</taxon>
        <taxon>Bacilli</taxon>
        <taxon>Bacillales</taxon>
        <taxon>Paenibacillaceae</taxon>
        <taxon>Paenibacillus</taxon>
    </lineage>
</organism>
<sequence length="142" mass="14579">MTVNILAVGVAEPSSTSTEILPIPINFSAPPQTIASVTIVLDSTASTNNRVELNATVGVAGTSGVAQVIFRIFRDGVQIFVTQQGIQTANELFYAIRMTTADFNVPSGAHVYSLTVERSTGGSTASVAGPIALSALALGPIS</sequence>